<dbReference type="OrthoDB" id="3784114at2"/>
<dbReference type="AlphaFoldDB" id="A0A4Q2S796"/>
<dbReference type="EMBL" id="SDWS01000001">
    <property type="protein sequence ID" value="RYB96269.1"/>
    <property type="molecule type" value="Genomic_DNA"/>
</dbReference>
<gene>
    <name evidence="2" type="ORF">EUA06_01420</name>
</gene>
<keyword evidence="3" id="KW-1185">Reference proteome</keyword>
<proteinExistence type="predicted"/>
<protein>
    <submittedName>
        <fullName evidence="2">ABC transporter substrate-binding protein</fullName>
    </submittedName>
</protein>
<reference evidence="2 3" key="1">
    <citation type="submission" date="2019-01" db="EMBL/GenBank/DDBJ databases">
        <title>Novel species of Nocardioides.</title>
        <authorList>
            <person name="Liu Q."/>
            <person name="Xin Y.-H."/>
        </authorList>
    </citation>
    <scope>NUCLEOTIDE SEQUENCE [LARGE SCALE GENOMIC DNA]</scope>
    <source>
        <strain evidence="2 3">HLT3-15</strain>
    </source>
</reference>
<sequence length="202" mass="20294">MSTALSTGVLALVMALGLTSVGIGAASASTPDRASARSVVGKSDAGKITSTVVGKASNGGKVTGSFTPTRFVQRDGVLYAKGFLEGKITNPDGSRTKFSGIKKMPVKKINGQSTTDARTANRAAACDILNLVLGPLDLNVLGLQVSLQRVVLDIVAVAGAGQLLGNLLCAVAGLLDGGPLAGLLGQLSNLLNQILGLLNLGV</sequence>
<organism evidence="2 3">
    <name type="scientific">Nocardioides glacieisoli</name>
    <dbReference type="NCBI Taxonomy" id="1168730"/>
    <lineage>
        <taxon>Bacteria</taxon>
        <taxon>Bacillati</taxon>
        <taxon>Actinomycetota</taxon>
        <taxon>Actinomycetes</taxon>
        <taxon>Propionibacteriales</taxon>
        <taxon>Nocardioidaceae</taxon>
        <taxon>Nocardioides</taxon>
    </lineage>
</organism>
<evidence type="ECO:0000313" key="3">
    <source>
        <dbReference type="Proteomes" id="UP000291838"/>
    </source>
</evidence>
<evidence type="ECO:0000313" key="2">
    <source>
        <dbReference type="EMBL" id="RYB96269.1"/>
    </source>
</evidence>
<dbReference type="RefSeq" id="WP_129473220.1">
    <property type="nucleotide sequence ID" value="NZ_SDWS01000001.1"/>
</dbReference>
<accession>A0A4Q2S796</accession>
<keyword evidence="1" id="KW-0732">Signal</keyword>
<name>A0A4Q2S796_9ACTN</name>
<evidence type="ECO:0000256" key="1">
    <source>
        <dbReference type="SAM" id="SignalP"/>
    </source>
</evidence>
<dbReference type="Proteomes" id="UP000291838">
    <property type="component" value="Unassembled WGS sequence"/>
</dbReference>
<feature type="chain" id="PRO_5038990966" evidence="1">
    <location>
        <begin position="26"/>
        <end position="202"/>
    </location>
</feature>
<feature type="signal peptide" evidence="1">
    <location>
        <begin position="1"/>
        <end position="25"/>
    </location>
</feature>
<comment type="caution">
    <text evidence="2">The sequence shown here is derived from an EMBL/GenBank/DDBJ whole genome shotgun (WGS) entry which is preliminary data.</text>
</comment>